<proteinExistence type="inferred from homology"/>
<dbReference type="NCBIfam" id="TIGR01379">
    <property type="entry name" value="thiL"/>
    <property type="match status" value="1"/>
</dbReference>
<dbReference type="PIRSF" id="PIRSF005303">
    <property type="entry name" value="Thiam_monoph_kin"/>
    <property type="match status" value="1"/>
</dbReference>
<dbReference type="Pfam" id="PF02769">
    <property type="entry name" value="AIRS_C"/>
    <property type="match status" value="1"/>
</dbReference>
<reference evidence="5 6" key="1">
    <citation type="journal article" date="2009" name="J. Bacteriol.">
        <title>Draft genome sequence of the extremely acidophilic bacterium Acidithiobacillus caldus ATCC 51756 reveals metabolic versatility in the genus Acidithiobacillus.</title>
        <authorList>
            <person name="Valdes J."/>
            <person name="Quatrini R."/>
            <person name="Hallberg K."/>
            <person name="Dopson M."/>
            <person name="Valenzuela P.D."/>
            <person name="Holmes D.S."/>
        </authorList>
    </citation>
    <scope>NUCLEOTIDE SEQUENCE [LARGE SCALE GENOMIC DNA]</scope>
    <source>
        <strain evidence="6">ATCC 51756 / DSM 8584 / KU</strain>
    </source>
</reference>
<sequence length="337" mass="35871">MQPGEFRLIEVLRSALGETDPDLLVGMGDDAAVVRCREPVTICSDTLVAGRHFFADVAATDLAWKALAVNLSDLAAMGAIPRWALLNLSLPAGQNCDWGLWVEDFAAGWRALAKPSGLRLIGGDTVATDGPLTLTVTVLGAQRDAPMRRDAARPGQGVWVSGCIGDAAAALDIAWSARALPARPPAGLSTQAQWALEQRRLRPTPRTALGEAAARCGVACAQDISDGFVADLGHILQASGVGARICVDDLPISVALRPALGEDWEAWQRWPLTGGDDYELILCVPPELEDTLRGIGRETGVPLTRVGEIAPAEVGLELRWRGELRRIDGHGGHQHVF</sequence>
<dbReference type="GO" id="GO:0009228">
    <property type="term" value="P:thiamine biosynthetic process"/>
    <property type="evidence" value="ECO:0007669"/>
    <property type="project" value="UniProtKB-KW"/>
</dbReference>
<protein>
    <recommendedName>
        <fullName evidence="2">Thiamine-monophosphate kinase</fullName>
        <shortName evidence="2">TMP kinase</shortName>
        <shortName evidence="2">Thiamine-phosphate kinase</shortName>
        <ecNumber evidence="2">2.7.4.16</ecNumber>
    </recommendedName>
</protein>
<evidence type="ECO:0000259" key="4">
    <source>
        <dbReference type="Pfam" id="PF02769"/>
    </source>
</evidence>
<dbReference type="GO" id="GO:0009229">
    <property type="term" value="P:thiamine diphosphate biosynthetic process"/>
    <property type="evidence" value="ECO:0007669"/>
    <property type="project" value="UniProtKB-UniRule"/>
</dbReference>
<gene>
    <name evidence="2" type="primary">thiL</name>
    <name evidence="5" type="ORF">Acaty_c1438</name>
</gene>
<dbReference type="InterPro" id="IPR006283">
    <property type="entry name" value="ThiL-like"/>
</dbReference>
<dbReference type="Gene3D" id="3.90.650.10">
    <property type="entry name" value="PurM-like C-terminal domain"/>
    <property type="match status" value="1"/>
</dbReference>
<dbReference type="Pfam" id="PF00586">
    <property type="entry name" value="AIRS"/>
    <property type="match status" value="1"/>
</dbReference>
<dbReference type="GO" id="GO:0005524">
    <property type="term" value="F:ATP binding"/>
    <property type="evidence" value="ECO:0007669"/>
    <property type="project" value="UniProtKB-UniRule"/>
</dbReference>
<feature type="binding site" evidence="2">
    <location>
        <position position="30"/>
    </location>
    <ligand>
        <name>Mg(2+)</name>
        <dbReference type="ChEBI" id="CHEBI:18420"/>
        <label>3</label>
    </ligand>
</feature>
<feature type="binding site" evidence="2">
    <location>
        <position position="276"/>
    </location>
    <ligand>
        <name>substrate</name>
    </ligand>
</feature>
<feature type="domain" description="PurM-like C-terminal" evidence="4">
    <location>
        <begin position="196"/>
        <end position="312"/>
    </location>
</feature>
<dbReference type="SUPFAM" id="SSF55326">
    <property type="entry name" value="PurM N-terminal domain-like"/>
    <property type="match status" value="1"/>
</dbReference>
<dbReference type="GO" id="GO:0000287">
    <property type="term" value="F:magnesium ion binding"/>
    <property type="evidence" value="ECO:0007669"/>
    <property type="project" value="UniProtKB-UniRule"/>
</dbReference>
<keyword evidence="2" id="KW-0547">Nucleotide-binding</keyword>
<dbReference type="InterPro" id="IPR010918">
    <property type="entry name" value="PurM-like_C_dom"/>
</dbReference>
<feature type="binding site" evidence="2">
    <location>
        <begin position="123"/>
        <end position="124"/>
    </location>
    <ligand>
        <name>ATP</name>
        <dbReference type="ChEBI" id="CHEBI:30616"/>
    </ligand>
</feature>
<comment type="miscellaneous">
    <text evidence="2">Reaction mechanism of ThiL seems to utilize a direct, inline transfer of the gamma-phosphate of ATP to TMP rather than a phosphorylated enzyme intermediate.</text>
</comment>
<evidence type="ECO:0000259" key="3">
    <source>
        <dbReference type="Pfam" id="PF00586"/>
    </source>
</evidence>
<keyword evidence="2 5" id="KW-0808">Transferase</keyword>
<evidence type="ECO:0000313" key="5">
    <source>
        <dbReference type="EMBL" id="AIA55304.1"/>
    </source>
</evidence>
<dbReference type="eggNOG" id="COG0611">
    <property type="taxonomic scope" value="Bacteria"/>
</dbReference>
<feature type="binding site" evidence="2">
    <location>
        <position position="30"/>
    </location>
    <ligand>
        <name>Mg(2+)</name>
        <dbReference type="ChEBI" id="CHEBI:18420"/>
        <label>4</label>
    </ligand>
</feature>
<comment type="catalytic activity">
    <reaction evidence="2">
        <text>thiamine phosphate + ATP = thiamine diphosphate + ADP</text>
        <dbReference type="Rhea" id="RHEA:15913"/>
        <dbReference type="ChEBI" id="CHEBI:30616"/>
        <dbReference type="ChEBI" id="CHEBI:37575"/>
        <dbReference type="ChEBI" id="CHEBI:58937"/>
        <dbReference type="ChEBI" id="CHEBI:456216"/>
        <dbReference type="EC" id="2.7.4.16"/>
    </reaction>
</comment>
<feature type="binding site" evidence="2">
    <location>
        <position position="52"/>
    </location>
    <ligand>
        <name>substrate</name>
    </ligand>
</feature>
<dbReference type="PANTHER" id="PTHR30270">
    <property type="entry name" value="THIAMINE-MONOPHOSPHATE KINASE"/>
    <property type="match status" value="1"/>
</dbReference>
<keyword evidence="2" id="KW-0460">Magnesium</keyword>
<keyword evidence="2" id="KW-0479">Metal-binding</keyword>
<feature type="binding site" evidence="2">
    <location>
        <position position="73"/>
    </location>
    <ligand>
        <name>Mg(2+)</name>
        <dbReference type="ChEBI" id="CHEBI:18420"/>
        <label>2</label>
    </ligand>
</feature>
<feature type="binding site" evidence="2">
    <location>
        <position position="73"/>
    </location>
    <ligand>
        <name>Mg(2+)</name>
        <dbReference type="ChEBI" id="CHEBI:18420"/>
        <label>4</label>
    </ligand>
</feature>
<keyword evidence="1 2" id="KW-0784">Thiamine biosynthesis</keyword>
<feature type="domain" description="PurM-like N-terminal" evidence="3">
    <location>
        <begin position="28"/>
        <end position="140"/>
    </location>
</feature>
<feature type="binding site" evidence="2">
    <location>
        <position position="45"/>
    </location>
    <ligand>
        <name>Mg(2+)</name>
        <dbReference type="ChEBI" id="CHEBI:18420"/>
        <label>2</label>
    </ligand>
</feature>
<dbReference type="SUPFAM" id="SSF56042">
    <property type="entry name" value="PurM C-terminal domain-like"/>
    <property type="match status" value="1"/>
</dbReference>
<dbReference type="GeneID" id="92931639"/>
<dbReference type="RefSeq" id="WP_004872288.1">
    <property type="nucleotide sequence ID" value="NZ_CP005986.1"/>
</dbReference>
<evidence type="ECO:0000256" key="2">
    <source>
        <dbReference type="HAMAP-Rule" id="MF_02128"/>
    </source>
</evidence>
<comment type="similarity">
    <text evidence="2">Belongs to the thiamine-monophosphate kinase family.</text>
</comment>
<comment type="function">
    <text evidence="2">Catalyzes the ATP-dependent phosphorylation of thiamine-monophosphate (TMP) to form thiamine-pyrophosphate (TPP), the active form of vitamin B1.</text>
</comment>
<dbReference type="EC" id="2.7.4.16" evidence="2"/>
<comment type="pathway">
    <text evidence="2">Cofactor biosynthesis; thiamine diphosphate biosynthesis; thiamine diphosphate from thiamine phosphate: step 1/1.</text>
</comment>
<accession>A0A059ZR21</accession>
<dbReference type="Gene3D" id="3.30.1330.10">
    <property type="entry name" value="PurM-like, N-terminal domain"/>
    <property type="match status" value="1"/>
</dbReference>
<keyword evidence="2" id="KW-0067">ATP-binding</keyword>
<name>A0A059ZR21_ACICK</name>
<dbReference type="UniPathway" id="UPA00060">
    <property type="reaction ID" value="UER00142"/>
</dbReference>
<dbReference type="InterPro" id="IPR036676">
    <property type="entry name" value="PurM-like_C_sf"/>
</dbReference>
<dbReference type="KEGG" id="acz:Acaty_c1438"/>
<dbReference type="InterPro" id="IPR016188">
    <property type="entry name" value="PurM-like_N"/>
</dbReference>
<dbReference type="GO" id="GO:0009030">
    <property type="term" value="F:thiamine-phosphate kinase activity"/>
    <property type="evidence" value="ECO:0007669"/>
    <property type="project" value="UniProtKB-UniRule"/>
</dbReference>
<organism evidence="5 6">
    <name type="scientific">Acidithiobacillus caldus (strain ATCC 51756 / DSM 8584 / KU)</name>
    <dbReference type="NCBI Taxonomy" id="637389"/>
    <lineage>
        <taxon>Bacteria</taxon>
        <taxon>Pseudomonadati</taxon>
        <taxon>Pseudomonadota</taxon>
        <taxon>Acidithiobacillia</taxon>
        <taxon>Acidithiobacillales</taxon>
        <taxon>Acidithiobacillaceae</taxon>
        <taxon>Acidithiobacillus</taxon>
    </lineage>
</organism>
<feature type="binding site" evidence="2">
    <location>
        <position position="149"/>
    </location>
    <ligand>
        <name>ATP</name>
        <dbReference type="ChEBI" id="CHEBI:30616"/>
    </ligand>
</feature>
<keyword evidence="2 5" id="KW-0418">Kinase</keyword>
<comment type="caution">
    <text evidence="2">Lacks conserved residue(s) required for the propagation of feature annotation.</text>
</comment>
<dbReference type="PANTHER" id="PTHR30270:SF0">
    <property type="entry name" value="THIAMINE-MONOPHOSPHATE KINASE"/>
    <property type="match status" value="1"/>
</dbReference>
<feature type="binding site" evidence="2">
    <location>
        <position position="45"/>
    </location>
    <ligand>
        <name>Mg(2+)</name>
        <dbReference type="ChEBI" id="CHEBI:18420"/>
        <label>1</label>
    </ligand>
</feature>
<feature type="binding site" evidence="2">
    <location>
        <position position="223"/>
    </location>
    <ligand>
        <name>Mg(2+)</name>
        <dbReference type="ChEBI" id="CHEBI:18420"/>
        <label>3</label>
    </ligand>
</feature>
<feature type="binding site" evidence="2">
    <location>
        <position position="44"/>
    </location>
    <ligand>
        <name>Mg(2+)</name>
        <dbReference type="ChEBI" id="CHEBI:18420"/>
        <label>1</label>
    </ligand>
</feature>
<dbReference type="AlphaFoldDB" id="A0A059ZR21"/>
<dbReference type="EMBL" id="CP005986">
    <property type="protein sequence ID" value="AIA55304.1"/>
    <property type="molecule type" value="Genomic_DNA"/>
</dbReference>
<feature type="binding site" evidence="2">
    <location>
        <position position="124"/>
    </location>
    <ligand>
        <name>Mg(2+)</name>
        <dbReference type="ChEBI" id="CHEBI:18420"/>
        <label>1</label>
    </ligand>
</feature>
<dbReference type="InterPro" id="IPR036921">
    <property type="entry name" value="PurM-like_N_sf"/>
</dbReference>
<evidence type="ECO:0000256" key="1">
    <source>
        <dbReference type="ARBA" id="ARBA00022977"/>
    </source>
</evidence>
<evidence type="ECO:0000313" key="6">
    <source>
        <dbReference type="Proteomes" id="UP000005522"/>
    </source>
</evidence>
<dbReference type="HAMAP" id="MF_02128">
    <property type="entry name" value="TMP_kinase"/>
    <property type="match status" value="1"/>
</dbReference>
<dbReference type="Proteomes" id="UP000005522">
    <property type="component" value="Chromosome"/>
</dbReference>
<dbReference type="CDD" id="cd02194">
    <property type="entry name" value="ThiL"/>
    <property type="match status" value="1"/>
</dbReference>
<feature type="binding site" evidence="2">
    <location>
        <position position="73"/>
    </location>
    <ligand>
        <name>Mg(2+)</name>
        <dbReference type="ChEBI" id="CHEBI:18420"/>
        <label>3</label>
    </ligand>
</feature>
<dbReference type="HOGENOM" id="CLU_046964_3_0_6"/>
<feature type="binding site" evidence="2">
    <location>
        <position position="226"/>
    </location>
    <ligand>
        <name>Mg(2+)</name>
        <dbReference type="ChEBI" id="CHEBI:18420"/>
        <label>5</label>
    </ligand>
</feature>
<feature type="binding site" evidence="2">
    <location>
        <position position="225"/>
    </location>
    <ligand>
        <name>ATP</name>
        <dbReference type="ChEBI" id="CHEBI:30616"/>
    </ligand>
</feature>